<dbReference type="Pfam" id="PF05685">
    <property type="entry name" value="Uma2"/>
    <property type="match status" value="1"/>
</dbReference>
<dbReference type="AlphaFoldDB" id="A0A7W3ZLK7"/>
<dbReference type="CDD" id="cd06260">
    <property type="entry name" value="DUF820-like"/>
    <property type="match status" value="1"/>
</dbReference>
<dbReference type="InterPro" id="IPR011335">
    <property type="entry name" value="Restrct_endonuc-II-like"/>
</dbReference>
<dbReference type="EMBL" id="JABJWZ010000030">
    <property type="protein sequence ID" value="MBB1252868.1"/>
    <property type="molecule type" value="Genomic_DNA"/>
</dbReference>
<keyword evidence="2" id="KW-0255">Endonuclease</keyword>
<evidence type="ECO:0000313" key="3">
    <source>
        <dbReference type="Proteomes" id="UP000525686"/>
    </source>
</evidence>
<sequence>MPPFPPGSGGIRVSSRHVGAGSRIASVEEAVTADTESSTSWPVPPQDGWTVDDLYSLPSLPPHTEMIDGGFVFMSPRRMFHSLAVDLLGDGLRQSVPECFRVRREMNIVLTPKTAPEPDLLVLHAEACRERDETRYEAADAVLVVEVVSPESEERDRDTKPSKYARAGIPHFWRVEKGNGRRPVVYVYELDPATRVYALTGIHHDHLKLSVPFDINIDLTAIDHL</sequence>
<dbReference type="PANTHER" id="PTHR35400:SF3">
    <property type="entry name" value="SLL1072 PROTEIN"/>
    <property type="match status" value="1"/>
</dbReference>
<dbReference type="Gene3D" id="3.90.1570.10">
    <property type="entry name" value="tt1808, chain A"/>
    <property type="match status" value="1"/>
</dbReference>
<name>A0A7W3ZLK7_9ACTN</name>
<proteinExistence type="predicted"/>
<evidence type="ECO:0000313" key="2">
    <source>
        <dbReference type="EMBL" id="MBB1252868.1"/>
    </source>
</evidence>
<dbReference type="GO" id="GO:0004519">
    <property type="term" value="F:endonuclease activity"/>
    <property type="evidence" value="ECO:0007669"/>
    <property type="project" value="UniProtKB-KW"/>
</dbReference>
<keyword evidence="2" id="KW-0540">Nuclease</keyword>
<dbReference type="PANTHER" id="PTHR35400">
    <property type="entry name" value="SLR1083 PROTEIN"/>
    <property type="match status" value="1"/>
</dbReference>
<reference evidence="3" key="1">
    <citation type="submission" date="2020-05" db="EMBL/GenBank/DDBJ databases">
        <title>Classification of alakaliphilic streptomycetes isolated from an alkaline soil next to Lonar Crater, India and a proposal for the recognition of Streptomyces alkaliterrae sp. nov.</title>
        <authorList>
            <person name="Golinska P."/>
        </authorList>
    </citation>
    <scope>NUCLEOTIDE SEQUENCE [LARGE SCALE GENOMIC DNA]</scope>
    <source>
        <strain evidence="3">OF3</strain>
    </source>
</reference>
<protein>
    <submittedName>
        <fullName evidence="2">Uma2 family endonuclease</fullName>
    </submittedName>
</protein>
<evidence type="ECO:0000259" key="1">
    <source>
        <dbReference type="Pfam" id="PF05685"/>
    </source>
</evidence>
<organism evidence="2 3">
    <name type="scientific">Streptomyces alkaliterrae</name>
    <dbReference type="NCBI Taxonomy" id="2213162"/>
    <lineage>
        <taxon>Bacteria</taxon>
        <taxon>Bacillati</taxon>
        <taxon>Actinomycetota</taxon>
        <taxon>Actinomycetes</taxon>
        <taxon>Kitasatosporales</taxon>
        <taxon>Streptomycetaceae</taxon>
        <taxon>Streptomyces</taxon>
    </lineage>
</organism>
<feature type="domain" description="Putative restriction endonuclease" evidence="1">
    <location>
        <begin position="52"/>
        <end position="211"/>
    </location>
</feature>
<comment type="caution">
    <text evidence="2">The sequence shown here is derived from an EMBL/GenBank/DDBJ whole genome shotgun (WGS) entry which is preliminary data.</text>
</comment>
<dbReference type="Proteomes" id="UP000525686">
    <property type="component" value="Unassembled WGS sequence"/>
</dbReference>
<accession>A0A7W3ZLK7</accession>
<gene>
    <name evidence="2" type="ORF">H3146_05735</name>
</gene>
<dbReference type="InterPro" id="IPR012296">
    <property type="entry name" value="Nuclease_put_TT1808"/>
</dbReference>
<dbReference type="InterPro" id="IPR008538">
    <property type="entry name" value="Uma2"/>
</dbReference>
<keyword evidence="2" id="KW-0378">Hydrolase</keyword>
<dbReference type="SUPFAM" id="SSF52980">
    <property type="entry name" value="Restriction endonuclease-like"/>
    <property type="match status" value="1"/>
</dbReference>